<dbReference type="PRINTS" id="PR01415">
    <property type="entry name" value="ANKYRIN"/>
</dbReference>
<feature type="transmembrane region" description="Helical" evidence="7">
    <location>
        <begin position="2772"/>
        <end position="2801"/>
    </location>
</feature>
<evidence type="ECO:0000259" key="9">
    <source>
        <dbReference type="Pfam" id="PF08454"/>
    </source>
</evidence>
<feature type="repeat" description="ANK" evidence="5">
    <location>
        <begin position="185"/>
        <end position="217"/>
    </location>
</feature>
<dbReference type="InterPro" id="IPR015925">
    <property type="entry name" value="Ryanodine_IP3_receptor"/>
</dbReference>
<keyword evidence="11" id="KW-1185">Reference proteome</keyword>
<dbReference type="EMBL" id="JNBS01000432">
    <property type="protein sequence ID" value="OQS05671.1"/>
    <property type="molecule type" value="Genomic_DNA"/>
</dbReference>
<comment type="caution">
    <text evidence="10">The sequence shown here is derived from an EMBL/GenBank/DDBJ whole genome shotgun (WGS) entry which is preliminary data.</text>
</comment>
<feature type="repeat" description="ANK" evidence="5">
    <location>
        <begin position="84"/>
        <end position="116"/>
    </location>
</feature>
<keyword evidence="3 7" id="KW-1133">Transmembrane helix</keyword>
<dbReference type="Gene3D" id="2.80.10.50">
    <property type="match status" value="1"/>
</dbReference>
<reference evidence="10 11" key="1">
    <citation type="journal article" date="2014" name="Genome Biol. Evol.">
        <title>The secreted proteins of Achlya hypogyna and Thraustotheca clavata identify the ancestral oomycete secretome and reveal gene acquisitions by horizontal gene transfer.</title>
        <authorList>
            <person name="Misner I."/>
            <person name="Blouin N."/>
            <person name="Leonard G."/>
            <person name="Richards T.A."/>
            <person name="Lane C.E."/>
        </authorList>
    </citation>
    <scope>NUCLEOTIDE SEQUENCE [LARGE SCALE GENOMIC DNA]</scope>
    <source>
        <strain evidence="10 11">ATCC 34112</strain>
    </source>
</reference>
<evidence type="ECO:0000256" key="4">
    <source>
        <dbReference type="ARBA" id="ARBA00023136"/>
    </source>
</evidence>
<dbReference type="STRING" id="74557.A0A1W0A661"/>
<proteinExistence type="predicted"/>
<sequence length="3006" mass="338203">METIPRRIKSPTLPPEKRIEALLDAIANAKEQDGINLVNQLKSSTDRLITEGLDRAFLEAARVGMLSLVLALIGLCDVNTLTKARDNALHLAADEGHLDVVVELLKTDIRVDAKNVTNQTPFLKAATIGHVNILDVLSKHKNVDINAVDDDGRSALGVAAFQGNAEVAAFLLDLKNVEIDQQDRFGATPLMLAASEGNKDVVDLLIESGCNLNLLDKDHRSALICALDDEDEAQVAIAKILIDRGADVNETNMNGYTALHLAVQLGELDLIKCLLNAHANIEATTAPDYGRDTPLTLAVDSGRTDIALYLLEAGSLVIVSNSEAKTPLHLAVENKNKKLVQVLLSKGADLEAANMYGSTPLMVAAVEQMDLSMTKLLLDHNASLVTSNKNGDTLLSLAAMTQNKDIALLLYQKFYSTPSENTTLVSSNAPPSTVHVGDLIYFSLELDDDKHVLGTDGFLHPNLKPSPVKHWLDHLFVIHPQLSYDHVNSSAFSDKSSAITSMNKPDPYSEEEREKKRNNNLLQQIQNETIEVQYNTTYQLLHVKSQKYLRFNPLAAPGEPNVTLDAQGSCYSWFQFIQLTVPTTGKDFDEPVATSTPVSIVSACLGNLFAKSTQRAKSVVFVPPKPGHVSIGMYYHHERSSMSPKYLQRPCHLLHQDGAIACIGQRLIPLAESLETIVLPEKSMDSVFSIELLVANDDDWYQIRHIGTKYVLGMMCPCGTRDYNIPAVLLHENTTTMTMAAMKVDVDANLNASFQSNCVRCGHLWYLTSHKEKLYWSPDKPSSDFYLEEVPFEETQMLFEVYHWRESFLSLAHASLSQATPQRMSHVINHVVVTTQQICDLMDRQFEEDENNELLKAYKRVCIDMDILDTIFVAAACLDYVKPSESFTSMLAPFWKALRCLIIGNPTSERYLLMEFDASHGKIKIINALCCKSSIQNVDCTAIIATLIAKNPNSLELFLDQSNFMHDGGSNAPGFVSDFKTDPIRTMQLLIAMSSSDRSKLSFLTACKLEDHEVKVASLLLKEIWSTSLIETYIDPNTSDLAVSWPNKSNIDILLKGKELTLLPEATITETTISVPLQVIGRVIQPHLKPLWTEPFLNRAQKWCIFYLHQLQLSAILCSKNAACQRLFKKKYPLDVLMRTVESYAMKGLPYAMRSLFLQLLQYLYFPQLTTASQDIRLTTWYLNLDSRAALGVGVDEPDTSITSVAQESIKALISETLNHPKPPNNYFAFTYHILDVLERALDLGWYTSISSSVCNRILKTLFASGISWELITPVVYPDINTDMDPFDLLGASTLSSGVNKVVMCQRRLMRIISKVSQLYVLRSIEYTSDYMPMASNTMVQYLSNLACHSDAILAEAAMLNVAQILPQYNFPWMLVDLSICQKLKRVNADYSSIRNLFADANTVLDSKKHELRFTFLKENSKKSFHRTTVKRKDLSTSVVLQACRVSERWGKDPSLQELLILAHVPQRILSYLTESLQQQAFTVPAFETLNTEQGYFCPQQAFYPYRQFKEQCVSDRIKFAKSLLQVLKSMLGHPQAFLDDTKTALLNILGKMVVANPTFLESVGTILLEMLKGAKPFMPIDSRFTPLFKILVDNLQTSEMAGRCVLRLMNIAPRAEWKHDITLHLFHSDWDLKQVLQLVQSDDDANVASPSATTRASLSSTAAPVEINLSIYCNVLELLAMVADGKTQESMFGHLESKSIFSFSWLVDVFLQKWSTLQLKRVALILMNCLYFESTIGVVDGVQITPSSLPRLEMVFQSCYGLIRDLSTRNEQIVLDGILPWLRGWYTTIENAKARRQNELLTFHAEKVAPQLSSMVDLLDLFIHDHTRFTCVHTTLGLPDMMERLQRPDLCQHMAGMVWAYRRLSKEISKPGMEKSVMLCHSFFRDNVRKKVIESMGPILKEQQTLVDPAVQVAYDKIVDMGRERSIRSRDLVQQTPHLIVNDDEIAQVLLVARYILSFEPKAIQSAPHDLLAIVLSKQDSTVKPKVHKPFMSSLSLGIHGIPDPRKWLSSRSLQEEYTPMEEHKRIISIVSVDGMTPPSSPRKSTTSPSTAESFAIGSSETLDLNMIADHWKLTLATPVDATALLQALSKLVIEQTPSWDMAMGFLTYALRAKRLKAQSDAEEDEKVMLQSNTVWRKTLATAVKVNVAQVVLICVDRSMKDLTNPVLSTMTLQLISEFLADGYEDAQDALYVAFEASDPKLQSIFFEFLIEHIERQTHAVKSHTHHDVVLDGAISSLTILQLLCENHHHNWQSLMRSVELCPPQSCLDNAIELLSAICSRGPRFEPNDMKILSKVFSFLSEACQGPCLENQAMLTESVVPKWCAAIILDFQESHIVEMDRIAAAKLKKNASEVLLSMTECRNDVVVHIPLAHLLLPDDVAAVLSKNREQYNKCKNEALKHAIFEESIEILRVVNALLVNPTADPSLAGYSKSWKQLENPDVDYFQSQTISVQIVRGDATVVVYFPKPKEAKYLQRPEQKRLLDAMEIGTENALSVFTSQEARTIDEELKTRLALANDAVYGWMAEHNIALRRWMFTLCVFINLVLVLGMEMNEDTMVPVMKMDEKSTIPFVERQIMHVLFKLLTGLFAIICSSLWLFHITTSASFHYAKQRITPMKLYMLQQSDVRQRIMAAVFDFLFMLAVFVAIFVVIFFVYGTDDAVTQINGVLALLVIVHAFFKMLRSISGTLHFMYIAEHNVENRKASFSSLLFWYNVIFDTVVSDIVVVFTLYTLCAFTGLFQSVFTYGYLFYGIPLLDLLGTNARLANILKAVTLNLAPLGVTMAFGLVVIYVFSLFGFFFFQSEISTDDAAQCQTMMECFFVYVHYGLLSGGGIGDYTSNQLNHALDYSRSFNFYIRLVYNLLFYIIVLLFLINVIMGIIIDAFGALREAAEAKERTALNSCIVCNTSKDDIEYAGIRMGLRDNFTRHTQEEHNLWYYFFFIMYLNATPVTDMNGTESFVYQKIQAKEMSWIPKNRDTANDSDIEQLKDQVARLQELIETKLKSLE</sequence>
<keyword evidence="4 7" id="KW-0472">Membrane</keyword>
<feature type="repeat" description="ANK" evidence="5">
    <location>
        <begin position="254"/>
        <end position="286"/>
    </location>
</feature>
<feature type="transmembrane region" description="Helical" evidence="7">
    <location>
        <begin position="2862"/>
        <end position="2887"/>
    </location>
</feature>
<dbReference type="Gene3D" id="1.10.287.70">
    <property type="match status" value="1"/>
</dbReference>
<organism evidence="10 11">
    <name type="scientific">Thraustotheca clavata</name>
    <dbReference type="NCBI Taxonomy" id="74557"/>
    <lineage>
        <taxon>Eukaryota</taxon>
        <taxon>Sar</taxon>
        <taxon>Stramenopiles</taxon>
        <taxon>Oomycota</taxon>
        <taxon>Saprolegniomycetes</taxon>
        <taxon>Saprolegniales</taxon>
        <taxon>Achlyaceae</taxon>
        <taxon>Thraustotheca</taxon>
    </lineage>
</organism>
<evidence type="ECO:0000256" key="6">
    <source>
        <dbReference type="SAM" id="MobiDB-lite"/>
    </source>
</evidence>
<evidence type="ECO:0000256" key="5">
    <source>
        <dbReference type="PROSITE-ProRule" id="PRU00023"/>
    </source>
</evidence>
<dbReference type="InterPro" id="IPR013662">
    <property type="entry name" value="RIH_assoc-dom"/>
</dbReference>
<evidence type="ECO:0000256" key="1">
    <source>
        <dbReference type="ARBA" id="ARBA00004141"/>
    </source>
</evidence>
<dbReference type="Pfam" id="PF00023">
    <property type="entry name" value="Ank"/>
    <property type="match status" value="1"/>
</dbReference>
<keyword evidence="5" id="KW-0040">ANK repeat</keyword>
<evidence type="ECO:0000256" key="2">
    <source>
        <dbReference type="ARBA" id="ARBA00022692"/>
    </source>
</evidence>
<dbReference type="InterPro" id="IPR002110">
    <property type="entry name" value="Ankyrin_rpt"/>
</dbReference>
<dbReference type="GO" id="GO:0005216">
    <property type="term" value="F:monoatomic ion channel activity"/>
    <property type="evidence" value="ECO:0007669"/>
    <property type="project" value="InterPro"/>
</dbReference>
<feature type="repeat" description="ANK" evidence="5">
    <location>
        <begin position="356"/>
        <end position="389"/>
    </location>
</feature>
<name>A0A1W0A661_9STRA</name>
<evidence type="ECO:0000313" key="11">
    <source>
        <dbReference type="Proteomes" id="UP000243217"/>
    </source>
</evidence>
<dbReference type="SMART" id="SM00248">
    <property type="entry name" value="ANK"/>
    <property type="match status" value="11"/>
</dbReference>
<keyword evidence="2 7" id="KW-0812">Transmembrane</keyword>
<gene>
    <name evidence="10" type="ORF">THRCLA_02221</name>
</gene>
<dbReference type="PROSITE" id="PS50297">
    <property type="entry name" value="ANK_REP_REGION"/>
    <property type="match status" value="4"/>
</dbReference>
<feature type="compositionally biased region" description="Low complexity" evidence="6">
    <location>
        <begin position="2043"/>
        <end position="2052"/>
    </location>
</feature>
<dbReference type="PROSITE" id="PS50088">
    <property type="entry name" value="ANK_REPEAT"/>
    <property type="match status" value="6"/>
</dbReference>
<dbReference type="Pfam" id="PF12796">
    <property type="entry name" value="Ank_2"/>
    <property type="match status" value="3"/>
</dbReference>
<evidence type="ECO:0000256" key="3">
    <source>
        <dbReference type="ARBA" id="ARBA00022989"/>
    </source>
</evidence>
<feature type="domain" description="RyR/IP3R Homology associated" evidence="9">
    <location>
        <begin position="2237"/>
        <end position="2327"/>
    </location>
</feature>
<protein>
    <submittedName>
        <fullName evidence="10">Ankyrin-1-like</fullName>
    </submittedName>
</protein>
<dbReference type="PANTHER" id="PTHR13715">
    <property type="entry name" value="RYANODINE RECEPTOR AND IP3 RECEPTOR"/>
    <property type="match status" value="1"/>
</dbReference>
<dbReference type="InterPro" id="IPR036300">
    <property type="entry name" value="MIR_dom_sf"/>
</dbReference>
<feature type="transmembrane region" description="Helical" evidence="7">
    <location>
        <begin position="2661"/>
        <end position="2679"/>
    </location>
</feature>
<comment type="subcellular location">
    <subcellularLocation>
        <location evidence="1">Membrane</location>
        <topology evidence="1">Multi-pass membrane protein</topology>
    </subcellularLocation>
</comment>
<feature type="domain" description="Ion transport" evidence="8">
    <location>
        <begin position="2635"/>
        <end position="2891"/>
    </location>
</feature>
<dbReference type="InterPro" id="IPR005821">
    <property type="entry name" value="Ion_trans_dom"/>
</dbReference>
<accession>A0A1W0A661</accession>
<feature type="transmembrane region" description="Helical" evidence="7">
    <location>
        <begin position="2588"/>
        <end position="2610"/>
    </location>
</feature>
<feature type="repeat" description="ANK" evidence="5">
    <location>
        <begin position="323"/>
        <end position="355"/>
    </location>
</feature>
<dbReference type="Gene3D" id="1.25.40.20">
    <property type="entry name" value="Ankyrin repeat-containing domain"/>
    <property type="match status" value="5"/>
</dbReference>
<evidence type="ECO:0000313" key="10">
    <source>
        <dbReference type="EMBL" id="OQS05671.1"/>
    </source>
</evidence>
<dbReference type="GO" id="GO:0006816">
    <property type="term" value="P:calcium ion transport"/>
    <property type="evidence" value="ECO:0007669"/>
    <property type="project" value="InterPro"/>
</dbReference>
<dbReference type="Pfam" id="PF00520">
    <property type="entry name" value="Ion_trans"/>
    <property type="match status" value="1"/>
</dbReference>
<dbReference type="Pfam" id="PF08454">
    <property type="entry name" value="RIH_assoc"/>
    <property type="match status" value="1"/>
</dbReference>
<dbReference type="PANTHER" id="PTHR13715:SF99">
    <property type="entry name" value="INOSITOL 1,4,5-TRISPHOSPHATE RECEPTOR-LIKE PROTEIN A"/>
    <property type="match status" value="1"/>
</dbReference>
<feature type="repeat" description="ANK" evidence="5">
    <location>
        <begin position="290"/>
        <end position="322"/>
    </location>
</feature>
<dbReference type="SUPFAM" id="SSF48403">
    <property type="entry name" value="Ankyrin repeat"/>
    <property type="match status" value="1"/>
</dbReference>
<evidence type="ECO:0000256" key="7">
    <source>
        <dbReference type="SAM" id="Phobius"/>
    </source>
</evidence>
<feature type="transmembrane region" description="Helical" evidence="7">
    <location>
        <begin position="2631"/>
        <end position="2655"/>
    </location>
</feature>
<dbReference type="GO" id="GO:0016020">
    <property type="term" value="C:membrane"/>
    <property type="evidence" value="ECO:0007669"/>
    <property type="project" value="UniProtKB-SubCell"/>
</dbReference>
<dbReference type="SUPFAM" id="SSF82109">
    <property type="entry name" value="MIR domain"/>
    <property type="match status" value="1"/>
</dbReference>
<evidence type="ECO:0000259" key="8">
    <source>
        <dbReference type="Pfam" id="PF00520"/>
    </source>
</evidence>
<feature type="region of interest" description="Disordered" evidence="6">
    <location>
        <begin position="495"/>
        <end position="516"/>
    </location>
</feature>
<feature type="region of interest" description="Disordered" evidence="6">
    <location>
        <begin position="2033"/>
        <end position="2054"/>
    </location>
</feature>
<dbReference type="Proteomes" id="UP000243217">
    <property type="component" value="Unassembled WGS sequence"/>
</dbReference>
<dbReference type="InterPro" id="IPR036770">
    <property type="entry name" value="Ankyrin_rpt-contain_sf"/>
</dbReference>
<dbReference type="OrthoDB" id="300855at2759"/>